<sequence length="334" mass="40151">MIKKIKKTYIFLDEIKELYKIKEHKELVGLIRKLIKENKIKPIKTSDLTAMHEQIYTKYRIIKHETEDDKEYIEEINYKTCDKLGIDYYRRNLKDYKKHRTAIMDLNDYFLRNSSNLQKRISINERSYEIFNDEKFITSREGKEVLKNLKIDIVKDLNVYNTPEPFIYLSVNRVSPQTILIIENKDTYVTVTKMLLEEKEVLKNKIDTVIYGEGRKIINSIRGIKDDITLEYMLNKENKFLYWGDIDRTGLSIYYSLKNSIEDLNINLFENAYHHMIEKASNRKIRLSVKNQKDKYKDALENIENIELREKIRRILLEGKYIPQESLNMYDLEE</sequence>
<dbReference type="AlphaFoldDB" id="A0A1M5KXP7"/>
<evidence type="ECO:0000313" key="2">
    <source>
        <dbReference type="EMBL" id="SHG57584.1"/>
    </source>
</evidence>
<accession>A0A1M5KXP7</accession>
<dbReference type="RefSeq" id="WP_073124007.1">
    <property type="nucleotide sequence ID" value="NZ_BAABCH010000103.1"/>
</dbReference>
<evidence type="ECO:0000259" key="1">
    <source>
        <dbReference type="Pfam" id="PF09983"/>
    </source>
</evidence>
<organism evidence="2 3">
    <name type="scientific">Asaccharospora irregularis DSM 2635</name>
    <dbReference type="NCBI Taxonomy" id="1121321"/>
    <lineage>
        <taxon>Bacteria</taxon>
        <taxon>Bacillati</taxon>
        <taxon>Bacillota</taxon>
        <taxon>Clostridia</taxon>
        <taxon>Peptostreptococcales</taxon>
        <taxon>Peptostreptococcaceae</taxon>
        <taxon>Asaccharospora</taxon>
    </lineage>
</organism>
<feature type="domain" description="Wadjet protein JetD C-terminal" evidence="1">
    <location>
        <begin position="158"/>
        <end position="330"/>
    </location>
</feature>
<dbReference type="STRING" id="1121321.SAMN04488530_103159"/>
<keyword evidence="3" id="KW-1185">Reference proteome</keyword>
<dbReference type="Pfam" id="PF09983">
    <property type="entry name" value="JetD_C"/>
    <property type="match status" value="1"/>
</dbReference>
<dbReference type="EMBL" id="FQWX01000003">
    <property type="protein sequence ID" value="SHG57584.1"/>
    <property type="molecule type" value="Genomic_DNA"/>
</dbReference>
<gene>
    <name evidence="2" type="ORF">SAMN04488530_103159</name>
</gene>
<dbReference type="OrthoDB" id="9809365at2"/>
<protein>
    <recommendedName>
        <fullName evidence="1">Wadjet protein JetD C-terminal domain-containing protein</fullName>
    </recommendedName>
</protein>
<dbReference type="InterPro" id="IPR024534">
    <property type="entry name" value="JetD_C"/>
</dbReference>
<name>A0A1M5KXP7_9FIRM</name>
<evidence type="ECO:0000313" key="3">
    <source>
        <dbReference type="Proteomes" id="UP000243255"/>
    </source>
</evidence>
<proteinExistence type="predicted"/>
<reference evidence="3" key="1">
    <citation type="submission" date="2016-11" db="EMBL/GenBank/DDBJ databases">
        <authorList>
            <person name="Varghese N."/>
            <person name="Submissions S."/>
        </authorList>
    </citation>
    <scope>NUCLEOTIDE SEQUENCE [LARGE SCALE GENOMIC DNA]</scope>
    <source>
        <strain evidence="3">DSM 2635</strain>
    </source>
</reference>
<dbReference type="Proteomes" id="UP000243255">
    <property type="component" value="Unassembled WGS sequence"/>
</dbReference>